<dbReference type="GeneID" id="114842159"/>
<gene>
    <name evidence="3" type="primary">si:ch1073-126c3.2</name>
</gene>
<accession>A0A6P7KSR1</accession>
<evidence type="ECO:0000256" key="1">
    <source>
        <dbReference type="SAM" id="SignalP"/>
    </source>
</evidence>
<feature type="chain" id="PRO_5028086613" evidence="1">
    <location>
        <begin position="24"/>
        <end position="215"/>
    </location>
</feature>
<dbReference type="FunCoup" id="A0A6P7KSR1">
    <property type="interactions" value="10"/>
</dbReference>
<dbReference type="AlphaFoldDB" id="A0A6P7KSR1"/>
<dbReference type="InParanoid" id="A0A6P7KSR1"/>
<evidence type="ECO:0000313" key="3">
    <source>
        <dbReference type="RefSeq" id="XP_028983564.1"/>
    </source>
</evidence>
<protein>
    <submittedName>
        <fullName evidence="3">Uncharacterized protein si:ch1073-126c3.2 isoform X1</fullName>
    </submittedName>
</protein>
<name>A0A6P7KSR1_BETSP</name>
<dbReference type="RefSeq" id="XP_028983564.1">
    <property type="nucleotide sequence ID" value="XM_029127731.3"/>
</dbReference>
<evidence type="ECO:0000313" key="2">
    <source>
        <dbReference type="Proteomes" id="UP000515150"/>
    </source>
</evidence>
<dbReference type="OrthoDB" id="9948000at2759"/>
<keyword evidence="2" id="KW-1185">Reference proteome</keyword>
<feature type="signal peptide" evidence="1">
    <location>
        <begin position="1"/>
        <end position="23"/>
    </location>
</feature>
<dbReference type="KEGG" id="bspl:114842159"/>
<sequence>MGFKGAVIWICSLAALSLPTAKTTDETSLPTCNSTQLYNNLSADLKQVAVECGGNLLSVWTEQQRTQLLLSLNNLTESLHKLQLKDTNKCPKAKVPENGGLVCVTVASKRYCKPLCNHGYDFGFIRRSRLFEECSEQTRYQWSSQYVGGNALAVCNKEAIQVAGAKSAYFPEGQNCQTTKSNEELEKSISDTFSTELRNQGIEVQLEVPSLQCHD</sequence>
<keyword evidence="1" id="KW-0732">Signal</keyword>
<organism evidence="2 3">
    <name type="scientific">Betta splendens</name>
    <name type="common">Siamese fighting fish</name>
    <dbReference type="NCBI Taxonomy" id="158456"/>
    <lineage>
        <taxon>Eukaryota</taxon>
        <taxon>Metazoa</taxon>
        <taxon>Chordata</taxon>
        <taxon>Craniata</taxon>
        <taxon>Vertebrata</taxon>
        <taxon>Euteleostomi</taxon>
        <taxon>Actinopterygii</taxon>
        <taxon>Neopterygii</taxon>
        <taxon>Teleostei</taxon>
        <taxon>Neoteleostei</taxon>
        <taxon>Acanthomorphata</taxon>
        <taxon>Anabantaria</taxon>
        <taxon>Anabantiformes</taxon>
        <taxon>Anabantoidei</taxon>
        <taxon>Osphronemidae</taxon>
        <taxon>Betta</taxon>
    </lineage>
</organism>
<reference evidence="3" key="1">
    <citation type="submission" date="2025-08" db="UniProtKB">
        <authorList>
            <consortium name="RefSeq"/>
        </authorList>
    </citation>
    <scope>IDENTIFICATION</scope>
</reference>
<dbReference type="Proteomes" id="UP000515150">
    <property type="component" value="Chromosome 15"/>
</dbReference>
<proteinExistence type="predicted"/>